<dbReference type="InterPro" id="IPR036872">
    <property type="entry name" value="CH_dom_sf"/>
</dbReference>
<sequence length="1110" mass="125649">MENGVLPELIGVNEYNAAEGKFAASVRWLITRVYENDIPDKLKSAVVRDDQGHLHIDTAVLTALTNGSLYSQAAVKIFKDHSLVTQSHAGVLRALQQNEVEALERLQDGQIRPVTEQRLFSANPFHETAHVAMMDALMNQHTKSVVTIDRAVTAVSEYTSVDEREQPMDAVDSLLFWINKICLLVRDDVERTGTRLRTSDEGEEGLIPEMEDLYEDLCDGCCLCALAHFYRPEQMDLQNVCFNDPNSIADCQYNWLKMKEFCSSLALPYNPFHFEIEDVLYLHETLQTNVNAFLADLFEFFEPMRISTPQAILEVTSPRRFVPIQGIPDLRAANSAARPSHPPRVQYLPVGGQGPSRSMSMMSADSLMTNQGFVSPTKAPANNWGQNVTNFSRIQQPESGSNGNLSYARSDSLPVASIRMALEEKRREHEKKKQKHLAQSEADRTEKGKQAFFALMQRHENEVQDENNREKVLEQQVLELQKQVLEMQMNNEMERMSRALSQPSIYNDLTNQTTPRPFGTLPHGAHAQHTPQAAFSQSFNQQSPYLMNQQQFQSPNPMMRASISNGMLNYLPGQVQPQFDQYGMQQPQQQYDMYGQPQPTYAQPQIQPQMQNLMHQSAHASVGSPFNLHAKQQQMNQMGPLSAPPYQINHQQQQIDQFAQGLQQYADQMPDDGGATFRLHAQNTPQSRVDPQLELNRNLTNWGMTYKSTARPPRKTWENQTFIKREQDLVNDPDLVPYVQDDGPSTTITDVGHSLGNRRISSDSMQQKQMHQHQMSAPPPHLEPSSSIDSSRAHSQPQPSPPRDPSGLTQPGNAFVVSDEQAAADFDKIAEQRRQARKEALLAKTMQRREQIPQKVESMEMKMAEKRAQEDAKKEMVEQRKLEKELHRQRLLEDYKRRKMEKELGIGPSDGSQSARPASARGHSQPPFIRTKSQMSESVDQSQQVQRMVRGKSNVDGENRIFVASTAEPTLKLFAKAAPKSNRSLITNALQYSVFPGAVCDNERNKVLGEMGKTDSKHFLFLFRDQKCQYRGLYSWDQASNTVHKITGTGPKVCNTSMMKLMFKYDSGAKGFSQVPTRTLGTTIDGFSLQDQFWTKPKIPHSGNASHRDN</sequence>
<comment type="subcellular location">
    <subcellularLocation>
        <location evidence="1">Cytoplasm</location>
        <location evidence="1">Cytoskeleton</location>
    </subcellularLocation>
</comment>
<evidence type="ECO:0000256" key="7">
    <source>
        <dbReference type="SAM" id="MobiDB-lite"/>
    </source>
</evidence>
<dbReference type="GO" id="GO:0005516">
    <property type="term" value="F:calmodulin binding"/>
    <property type="evidence" value="ECO:0007669"/>
    <property type="project" value="InterPro"/>
</dbReference>
<evidence type="ECO:0000259" key="9">
    <source>
        <dbReference type="PROSITE" id="PS51508"/>
    </source>
</evidence>
<evidence type="ECO:0000256" key="2">
    <source>
        <dbReference type="ARBA" id="ARBA00022490"/>
    </source>
</evidence>
<reference evidence="11" key="1">
    <citation type="submission" date="2024-02" db="UniProtKB">
        <authorList>
            <consortium name="WormBaseParasite"/>
        </authorList>
    </citation>
    <scope>IDENTIFICATION</scope>
</reference>
<evidence type="ECO:0000256" key="5">
    <source>
        <dbReference type="ARBA" id="ARBA00023212"/>
    </source>
</evidence>
<dbReference type="InterPro" id="IPR014797">
    <property type="entry name" value="CKK_CAMSAP"/>
</dbReference>
<evidence type="ECO:0000256" key="1">
    <source>
        <dbReference type="ARBA" id="ARBA00004245"/>
    </source>
</evidence>
<feature type="domain" description="Calponin-homology (CH)" evidence="8">
    <location>
        <begin position="168"/>
        <end position="302"/>
    </location>
</feature>
<dbReference type="GO" id="GO:0036449">
    <property type="term" value="C:microtubule minus-end"/>
    <property type="evidence" value="ECO:0007669"/>
    <property type="project" value="TreeGrafter"/>
</dbReference>
<dbReference type="InterPro" id="IPR038209">
    <property type="entry name" value="CKK_dom_sf"/>
</dbReference>
<organism evidence="10 11">
    <name type="scientific">Mesorhabditis belari</name>
    <dbReference type="NCBI Taxonomy" id="2138241"/>
    <lineage>
        <taxon>Eukaryota</taxon>
        <taxon>Metazoa</taxon>
        <taxon>Ecdysozoa</taxon>
        <taxon>Nematoda</taxon>
        <taxon>Chromadorea</taxon>
        <taxon>Rhabditida</taxon>
        <taxon>Rhabditina</taxon>
        <taxon>Rhabditomorpha</taxon>
        <taxon>Rhabditoidea</taxon>
        <taxon>Rhabditidae</taxon>
        <taxon>Mesorhabditinae</taxon>
        <taxon>Mesorhabditis</taxon>
    </lineage>
</organism>
<dbReference type="AlphaFoldDB" id="A0AAF3FB93"/>
<feature type="compositionally biased region" description="Low complexity" evidence="7">
    <location>
        <begin position="762"/>
        <end position="776"/>
    </location>
</feature>
<dbReference type="InterPro" id="IPR001715">
    <property type="entry name" value="CH_dom"/>
</dbReference>
<dbReference type="Pfam" id="PF11971">
    <property type="entry name" value="CAMSAP_CH"/>
    <property type="match status" value="1"/>
</dbReference>
<keyword evidence="3 6" id="KW-0493">Microtubule</keyword>
<dbReference type="CDD" id="cd00014">
    <property type="entry name" value="CH_SF"/>
    <property type="match status" value="1"/>
</dbReference>
<dbReference type="Pfam" id="PF08683">
    <property type="entry name" value="CAMSAP_CKK"/>
    <property type="match status" value="1"/>
</dbReference>
<dbReference type="Gene3D" id="3.10.20.360">
    <property type="entry name" value="CKK domain"/>
    <property type="match status" value="1"/>
</dbReference>
<dbReference type="Proteomes" id="UP000887575">
    <property type="component" value="Unassembled WGS sequence"/>
</dbReference>
<evidence type="ECO:0000313" key="11">
    <source>
        <dbReference type="WBParaSite" id="MBELARI_LOCUS4166"/>
    </source>
</evidence>
<keyword evidence="5" id="KW-0206">Cytoskeleton</keyword>
<feature type="compositionally biased region" description="Polar residues" evidence="7">
    <location>
        <begin position="784"/>
        <end position="794"/>
    </location>
</feature>
<dbReference type="PANTHER" id="PTHR21595:SF0">
    <property type="entry name" value="PATRONIN"/>
    <property type="match status" value="1"/>
</dbReference>
<protein>
    <submittedName>
        <fullName evidence="11">Patronin</fullName>
    </submittedName>
</protein>
<dbReference type="Pfam" id="PF25532">
    <property type="entry name" value="CH_CAMSAP2_N"/>
    <property type="match status" value="1"/>
</dbReference>
<comment type="domain">
    <text evidence="6">The CKK domain binds microtubules.</text>
</comment>
<evidence type="ECO:0000256" key="6">
    <source>
        <dbReference type="PROSITE-ProRule" id="PRU00841"/>
    </source>
</evidence>
<dbReference type="PROSITE" id="PS51508">
    <property type="entry name" value="CKK"/>
    <property type="match status" value="1"/>
</dbReference>
<dbReference type="WBParaSite" id="MBELARI_LOCUS4166">
    <property type="protein sequence ID" value="MBELARI_LOCUS4166"/>
    <property type="gene ID" value="MBELARI_LOCUS4166"/>
</dbReference>
<dbReference type="InterPro" id="IPR032940">
    <property type="entry name" value="CAMSAP"/>
</dbReference>
<feature type="region of interest" description="Disordered" evidence="7">
    <location>
        <begin position="733"/>
        <end position="813"/>
    </location>
</feature>
<dbReference type="GO" id="GO:0031122">
    <property type="term" value="P:cytoplasmic microtubule organization"/>
    <property type="evidence" value="ECO:0007669"/>
    <property type="project" value="TreeGrafter"/>
</dbReference>
<dbReference type="InterPro" id="IPR011033">
    <property type="entry name" value="PRC_barrel-like_sf"/>
</dbReference>
<evidence type="ECO:0000259" key="8">
    <source>
        <dbReference type="PROSITE" id="PS50021"/>
    </source>
</evidence>
<dbReference type="InterPro" id="IPR058042">
    <property type="entry name" value="CAMSAP_N"/>
</dbReference>
<dbReference type="SMART" id="SM01051">
    <property type="entry name" value="CAMSAP_CKK"/>
    <property type="match status" value="1"/>
</dbReference>
<proteinExistence type="inferred from homology"/>
<dbReference type="GO" id="GO:0051011">
    <property type="term" value="F:microtubule minus-end binding"/>
    <property type="evidence" value="ECO:0007669"/>
    <property type="project" value="TreeGrafter"/>
</dbReference>
<feature type="region of interest" description="Disordered" evidence="7">
    <location>
        <begin position="899"/>
        <end position="952"/>
    </location>
</feature>
<dbReference type="InterPro" id="IPR022613">
    <property type="entry name" value="CH_CAMSAP_2"/>
</dbReference>
<comment type="similarity">
    <text evidence="6">Belongs to the CAMSAP1 family.</text>
</comment>
<evidence type="ECO:0000256" key="4">
    <source>
        <dbReference type="ARBA" id="ARBA00023054"/>
    </source>
</evidence>
<feature type="compositionally biased region" description="Polar residues" evidence="7">
    <location>
        <begin position="931"/>
        <end position="946"/>
    </location>
</feature>
<keyword evidence="2" id="KW-0963">Cytoplasm</keyword>
<accession>A0AAF3FB93</accession>
<dbReference type="PROSITE" id="PS50021">
    <property type="entry name" value="CH"/>
    <property type="match status" value="1"/>
</dbReference>
<dbReference type="SUPFAM" id="SSF50346">
    <property type="entry name" value="PRC-barrel domain"/>
    <property type="match status" value="1"/>
</dbReference>
<feature type="region of interest" description="Disordered" evidence="7">
    <location>
        <begin position="425"/>
        <end position="445"/>
    </location>
</feature>
<dbReference type="GO" id="GO:0007026">
    <property type="term" value="P:negative regulation of microtubule depolymerization"/>
    <property type="evidence" value="ECO:0007669"/>
    <property type="project" value="TreeGrafter"/>
</dbReference>
<keyword evidence="10" id="KW-1185">Reference proteome</keyword>
<dbReference type="SUPFAM" id="SSF47576">
    <property type="entry name" value="Calponin-homology domain, CH-domain"/>
    <property type="match status" value="1"/>
</dbReference>
<dbReference type="PANTHER" id="PTHR21595">
    <property type="entry name" value="PATRONIN"/>
    <property type="match status" value="1"/>
</dbReference>
<name>A0AAF3FB93_9BILA</name>
<evidence type="ECO:0000256" key="3">
    <source>
        <dbReference type="ARBA" id="ARBA00022701"/>
    </source>
</evidence>
<feature type="domain" description="CKK" evidence="9">
    <location>
        <begin position="970"/>
        <end position="1107"/>
    </location>
</feature>
<evidence type="ECO:0000313" key="10">
    <source>
        <dbReference type="Proteomes" id="UP000887575"/>
    </source>
</evidence>
<keyword evidence="4" id="KW-0175">Coiled coil</keyword>